<protein>
    <recommendedName>
        <fullName evidence="2">non-specific serine/threonine protein kinase</fullName>
        <ecNumber evidence="2">2.7.11.1</ecNumber>
    </recommendedName>
</protein>
<comment type="catalytic activity">
    <reaction evidence="4">
        <text>L-threonyl-[protein] + ATP = O-phospho-L-threonyl-[protein] + ADP + H(+)</text>
        <dbReference type="Rhea" id="RHEA:46608"/>
        <dbReference type="Rhea" id="RHEA-COMP:11060"/>
        <dbReference type="Rhea" id="RHEA-COMP:11605"/>
        <dbReference type="ChEBI" id="CHEBI:15378"/>
        <dbReference type="ChEBI" id="CHEBI:30013"/>
        <dbReference type="ChEBI" id="CHEBI:30616"/>
        <dbReference type="ChEBI" id="CHEBI:61977"/>
        <dbReference type="ChEBI" id="CHEBI:456216"/>
        <dbReference type="EC" id="2.7.11.1"/>
    </reaction>
</comment>
<dbReference type="SUPFAM" id="SSF51110">
    <property type="entry name" value="alpha-D-mannose-specific plant lectins"/>
    <property type="match status" value="1"/>
</dbReference>
<dbReference type="EMBL" id="BQKI01000004">
    <property type="protein sequence ID" value="GJM92232.1"/>
    <property type="molecule type" value="Genomic_DNA"/>
</dbReference>
<evidence type="ECO:0000259" key="6">
    <source>
        <dbReference type="PROSITE" id="PS50927"/>
    </source>
</evidence>
<dbReference type="InterPro" id="IPR036426">
    <property type="entry name" value="Bulb-type_lectin_dom_sf"/>
</dbReference>
<dbReference type="Pfam" id="PF01453">
    <property type="entry name" value="B_lectin"/>
    <property type="match status" value="1"/>
</dbReference>
<keyword evidence="8" id="KW-1185">Reference proteome</keyword>
<dbReference type="PROSITE" id="PS50927">
    <property type="entry name" value="BULB_LECTIN"/>
    <property type="match status" value="1"/>
</dbReference>
<comment type="caution">
    <text evidence="7">The sequence shown here is derived from an EMBL/GenBank/DDBJ whole genome shotgun (WGS) entry which is preliminary data.</text>
</comment>
<accession>A0AAV5C399</accession>
<sequence length="188" mass="21430">MWSTNIKNDMASSSTVAMLLDTGNLVLRHDTLNTSNVLWQSFDDFTDTWLPGNKLSRNKKTGVVKRMISWKDRSDPAPGMFSLELDPKGSNQYVLLWNNSVVYWASGNWTGNSFSGVPELSPTNTPNSGYTFQFVDNDVETYFVYTMKSDEQTFIRNVVDMSDAWMLLIESSICKTHSLHNKCRIRSM</sequence>
<evidence type="ECO:0000313" key="8">
    <source>
        <dbReference type="Proteomes" id="UP001054889"/>
    </source>
</evidence>
<dbReference type="InterPro" id="IPR001480">
    <property type="entry name" value="Bulb-type_lectin_dom"/>
</dbReference>
<feature type="domain" description="Bulb-type lectin" evidence="6">
    <location>
        <begin position="1"/>
        <end position="40"/>
    </location>
</feature>
<dbReference type="AlphaFoldDB" id="A0AAV5C399"/>
<dbReference type="PANTHER" id="PTHR32444">
    <property type="entry name" value="BULB-TYPE LECTIN DOMAIN-CONTAINING PROTEIN"/>
    <property type="match status" value="1"/>
</dbReference>
<reference evidence="7" key="2">
    <citation type="submission" date="2021-12" db="EMBL/GenBank/DDBJ databases">
        <title>Resequencing data analysis of finger millet.</title>
        <authorList>
            <person name="Hatakeyama M."/>
            <person name="Aluri S."/>
            <person name="Balachadran M.T."/>
            <person name="Sivarajan S.R."/>
            <person name="Poveda L."/>
            <person name="Shimizu-Inatsugi R."/>
            <person name="Schlapbach R."/>
            <person name="Sreeman S.M."/>
            <person name="Shimizu K.K."/>
        </authorList>
    </citation>
    <scope>NUCLEOTIDE SEQUENCE</scope>
</reference>
<keyword evidence="3" id="KW-0675">Receptor</keyword>
<dbReference type="GO" id="GO:0051707">
    <property type="term" value="P:response to other organism"/>
    <property type="evidence" value="ECO:0007669"/>
    <property type="project" value="UniProtKB-ARBA"/>
</dbReference>
<name>A0AAV5C399_ELECO</name>
<evidence type="ECO:0000256" key="3">
    <source>
        <dbReference type="ARBA" id="ARBA00023170"/>
    </source>
</evidence>
<comment type="subcellular location">
    <subcellularLocation>
        <location evidence="1">Membrane</location>
        <topology evidence="1">Single-pass type I membrane protein</topology>
    </subcellularLocation>
</comment>
<proteinExistence type="predicted"/>
<evidence type="ECO:0000313" key="7">
    <source>
        <dbReference type="EMBL" id="GJM92232.1"/>
    </source>
</evidence>
<gene>
    <name evidence="7" type="primary">ga08675</name>
    <name evidence="7" type="ORF">PR202_ga08675</name>
</gene>
<dbReference type="EC" id="2.7.11.1" evidence="2"/>
<reference evidence="7" key="1">
    <citation type="journal article" date="2018" name="DNA Res.">
        <title>Multiple hybrid de novo genome assembly of finger millet, an orphan allotetraploid crop.</title>
        <authorList>
            <person name="Hatakeyama M."/>
            <person name="Aluri S."/>
            <person name="Balachadran M.T."/>
            <person name="Sivarajan S.R."/>
            <person name="Patrignani A."/>
            <person name="Gruter S."/>
            <person name="Poveda L."/>
            <person name="Shimizu-Inatsugi R."/>
            <person name="Baeten J."/>
            <person name="Francoijs K.J."/>
            <person name="Nataraja K.N."/>
            <person name="Reddy Y.A.N."/>
            <person name="Phadnis S."/>
            <person name="Ravikumar R.L."/>
            <person name="Schlapbach R."/>
            <person name="Sreeman S.M."/>
            <person name="Shimizu K.K."/>
        </authorList>
    </citation>
    <scope>NUCLEOTIDE SEQUENCE</scope>
</reference>
<dbReference type="GO" id="GO:0016020">
    <property type="term" value="C:membrane"/>
    <property type="evidence" value="ECO:0007669"/>
    <property type="project" value="UniProtKB-SubCell"/>
</dbReference>
<dbReference type="PANTHER" id="PTHR32444:SF247">
    <property type="entry name" value="OS01G0958200 PROTEIN"/>
    <property type="match status" value="1"/>
</dbReference>
<evidence type="ECO:0000256" key="1">
    <source>
        <dbReference type="ARBA" id="ARBA00004479"/>
    </source>
</evidence>
<evidence type="ECO:0000256" key="2">
    <source>
        <dbReference type="ARBA" id="ARBA00012513"/>
    </source>
</evidence>
<evidence type="ECO:0000256" key="4">
    <source>
        <dbReference type="ARBA" id="ARBA00047899"/>
    </source>
</evidence>
<comment type="catalytic activity">
    <reaction evidence="5">
        <text>L-seryl-[protein] + ATP = O-phospho-L-seryl-[protein] + ADP + H(+)</text>
        <dbReference type="Rhea" id="RHEA:17989"/>
        <dbReference type="Rhea" id="RHEA-COMP:9863"/>
        <dbReference type="Rhea" id="RHEA-COMP:11604"/>
        <dbReference type="ChEBI" id="CHEBI:15378"/>
        <dbReference type="ChEBI" id="CHEBI:29999"/>
        <dbReference type="ChEBI" id="CHEBI:30616"/>
        <dbReference type="ChEBI" id="CHEBI:83421"/>
        <dbReference type="ChEBI" id="CHEBI:456216"/>
        <dbReference type="EC" id="2.7.11.1"/>
    </reaction>
</comment>
<dbReference type="GO" id="GO:0004674">
    <property type="term" value="F:protein serine/threonine kinase activity"/>
    <property type="evidence" value="ECO:0007669"/>
    <property type="project" value="UniProtKB-EC"/>
</dbReference>
<organism evidence="7 8">
    <name type="scientific">Eleusine coracana subsp. coracana</name>
    <dbReference type="NCBI Taxonomy" id="191504"/>
    <lineage>
        <taxon>Eukaryota</taxon>
        <taxon>Viridiplantae</taxon>
        <taxon>Streptophyta</taxon>
        <taxon>Embryophyta</taxon>
        <taxon>Tracheophyta</taxon>
        <taxon>Spermatophyta</taxon>
        <taxon>Magnoliopsida</taxon>
        <taxon>Liliopsida</taxon>
        <taxon>Poales</taxon>
        <taxon>Poaceae</taxon>
        <taxon>PACMAD clade</taxon>
        <taxon>Chloridoideae</taxon>
        <taxon>Cynodonteae</taxon>
        <taxon>Eleusininae</taxon>
        <taxon>Eleusine</taxon>
    </lineage>
</organism>
<dbReference type="Proteomes" id="UP001054889">
    <property type="component" value="Unassembled WGS sequence"/>
</dbReference>
<evidence type="ECO:0000256" key="5">
    <source>
        <dbReference type="ARBA" id="ARBA00048679"/>
    </source>
</evidence>